<gene>
    <name evidence="1" type="ORF">ENV35_00060</name>
</gene>
<sequence length="421" mass="48249">MKFLIFDTNLASPHAERLKEDGNDVRYFTFWAGSGFPCFTDFVPGKGLVDKSIYFFDDLDWADIVYFPDCGLGDLVDHLRDKDKKIVWGAGKGDELELQRWRSIEIMDELGIARPPSELVIGVDKLEEYLKKIKEPVYVKFDIFRGSQETFGFPKYISKYDKVLELKLSGLRIDFGPFYDEIPFVVQKAVGEIEPGFDLIFNSQKFLEPCAYGFEIKGAGCQIEKFVPTINDLPEPIKETAVKLIPYLKEVNYRGAISNEGRIGKDTNGKLAVIDWCSRWFYPGSAFYTIKDLIGNYSEIIEKVAKGEDVKIDVKYPYTFAMTLETNEALKNWVDISFDKEYRDRIRFRIACKKDDIYWAVPGFESVATIVGVGDTPEEAVEDAFNVYEKSNISAYALSKPIDKEAIFKILEKAKEYKINF</sequence>
<name>A0A7C3WV06_9BACT</name>
<reference evidence="1" key="1">
    <citation type="journal article" date="2020" name="mSystems">
        <title>Genome- and Community-Level Interaction Insights into Carbon Utilization and Element Cycling Functions of Hydrothermarchaeota in Hydrothermal Sediment.</title>
        <authorList>
            <person name="Zhou Z."/>
            <person name="Liu Y."/>
            <person name="Xu W."/>
            <person name="Pan J."/>
            <person name="Luo Z.H."/>
            <person name="Li M."/>
        </authorList>
    </citation>
    <scope>NUCLEOTIDE SEQUENCE [LARGE SCALE GENOMIC DNA]</scope>
    <source>
        <strain evidence="1">SpSt-751</strain>
    </source>
</reference>
<organism evidence="1">
    <name type="scientific">Dictyoglomus turgidum</name>
    <dbReference type="NCBI Taxonomy" id="513050"/>
    <lineage>
        <taxon>Bacteria</taxon>
        <taxon>Pseudomonadati</taxon>
        <taxon>Dictyoglomota</taxon>
        <taxon>Dictyoglomia</taxon>
        <taxon>Dictyoglomales</taxon>
        <taxon>Dictyoglomaceae</taxon>
        <taxon>Dictyoglomus</taxon>
    </lineage>
</organism>
<dbReference type="EMBL" id="DTGA01000001">
    <property type="protein sequence ID" value="HGB30252.1"/>
    <property type="molecule type" value="Genomic_DNA"/>
</dbReference>
<proteinExistence type="predicted"/>
<dbReference type="SUPFAM" id="SSF56059">
    <property type="entry name" value="Glutathione synthetase ATP-binding domain-like"/>
    <property type="match status" value="1"/>
</dbReference>
<comment type="caution">
    <text evidence="1">The sequence shown here is derived from an EMBL/GenBank/DDBJ whole genome shotgun (WGS) entry which is preliminary data.</text>
</comment>
<protein>
    <submittedName>
        <fullName evidence="1">Uncharacterized protein</fullName>
    </submittedName>
</protein>
<dbReference type="AlphaFoldDB" id="A0A7C3WV06"/>
<accession>A0A7C3WV06</accession>
<evidence type="ECO:0000313" key="1">
    <source>
        <dbReference type="EMBL" id="HGB30252.1"/>
    </source>
</evidence>